<dbReference type="EMBL" id="CP076022">
    <property type="protein sequence ID" value="QWC09204.1"/>
    <property type="molecule type" value="Genomic_DNA"/>
</dbReference>
<dbReference type="GO" id="GO:0005886">
    <property type="term" value="C:plasma membrane"/>
    <property type="evidence" value="ECO:0007669"/>
    <property type="project" value="UniProtKB-SubCell"/>
</dbReference>
<accession>A0A975M439</accession>
<dbReference type="KEGG" id="ajg:KKR91_11925"/>
<keyword evidence="5 11" id="KW-0812">Transmembrane</keyword>
<feature type="transmembrane region" description="Helical" evidence="11">
    <location>
        <begin position="42"/>
        <end position="59"/>
    </location>
</feature>
<keyword evidence="14" id="KW-1185">Reference proteome</keyword>
<dbReference type="PRINTS" id="PR00123">
    <property type="entry name" value="ATPASEA"/>
</dbReference>
<dbReference type="InterPro" id="IPR045083">
    <property type="entry name" value="ATP_synth_F0_asu_bact/mt"/>
</dbReference>
<comment type="subcellular location">
    <subcellularLocation>
        <location evidence="11 12">Cell membrane</location>
        <topology evidence="11 12">Multi-pass membrane protein</topology>
    </subcellularLocation>
    <subcellularLocation>
        <location evidence="1">Membrane</location>
        <topology evidence="1">Multi-pass membrane protein</topology>
    </subcellularLocation>
</comment>
<dbReference type="NCBIfam" id="TIGR01131">
    <property type="entry name" value="ATP_synt_6_or_A"/>
    <property type="match status" value="1"/>
</dbReference>
<evidence type="ECO:0000313" key="14">
    <source>
        <dbReference type="Proteomes" id="UP000676885"/>
    </source>
</evidence>
<keyword evidence="3 11" id="KW-0813">Transport</keyword>
<evidence type="ECO:0000256" key="4">
    <source>
        <dbReference type="ARBA" id="ARBA00022547"/>
    </source>
</evidence>
<evidence type="ECO:0000256" key="6">
    <source>
        <dbReference type="ARBA" id="ARBA00022781"/>
    </source>
</evidence>
<dbReference type="InterPro" id="IPR000568">
    <property type="entry name" value="ATP_synth_F0_asu"/>
</dbReference>
<dbReference type="RefSeq" id="WP_210231566.1">
    <property type="nucleotide sequence ID" value="NZ_CP076022.1"/>
</dbReference>
<keyword evidence="6 11" id="KW-0375">Hydrogen ion transport</keyword>
<name>A0A975M439_9MICC</name>
<reference evidence="13 14" key="1">
    <citation type="submission" date="2021-05" db="EMBL/GenBank/DDBJ databases">
        <title>Novel species in genus Arthrobacter.</title>
        <authorList>
            <person name="Zhang G."/>
        </authorList>
    </citation>
    <scope>NUCLEOTIDE SEQUENCE [LARGE SCALE GENOMIC DNA]</scope>
    <source>
        <strain evidence="14">zg-ZUI227</strain>
    </source>
</reference>
<dbReference type="HAMAP" id="MF_01393">
    <property type="entry name" value="ATP_synth_a_bact"/>
    <property type="match status" value="1"/>
</dbReference>
<organism evidence="13 14">
    <name type="scientific">Arthrobacter jiangjiafuii</name>
    <dbReference type="NCBI Taxonomy" id="2817475"/>
    <lineage>
        <taxon>Bacteria</taxon>
        <taxon>Bacillati</taxon>
        <taxon>Actinomycetota</taxon>
        <taxon>Actinomycetes</taxon>
        <taxon>Micrococcales</taxon>
        <taxon>Micrococcaceae</taxon>
        <taxon>Arthrobacter</taxon>
    </lineage>
</organism>
<evidence type="ECO:0000256" key="8">
    <source>
        <dbReference type="ARBA" id="ARBA00023065"/>
    </source>
</evidence>
<dbReference type="GO" id="GO:0046933">
    <property type="term" value="F:proton-transporting ATP synthase activity, rotational mechanism"/>
    <property type="evidence" value="ECO:0007669"/>
    <property type="project" value="UniProtKB-UniRule"/>
</dbReference>
<comment type="function">
    <text evidence="11 12">Key component of the proton channel; it plays a direct role in the translocation of protons across the membrane.</text>
</comment>
<evidence type="ECO:0000256" key="5">
    <source>
        <dbReference type="ARBA" id="ARBA00022692"/>
    </source>
</evidence>
<evidence type="ECO:0000256" key="1">
    <source>
        <dbReference type="ARBA" id="ARBA00004141"/>
    </source>
</evidence>
<keyword evidence="10 11" id="KW-0066">ATP synthesis</keyword>
<dbReference type="PANTHER" id="PTHR11410">
    <property type="entry name" value="ATP SYNTHASE SUBUNIT A"/>
    <property type="match status" value="1"/>
</dbReference>
<dbReference type="AlphaFoldDB" id="A0A975M439"/>
<evidence type="ECO:0000256" key="11">
    <source>
        <dbReference type="HAMAP-Rule" id="MF_01393"/>
    </source>
</evidence>
<dbReference type="PANTHER" id="PTHR11410:SF0">
    <property type="entry name" value="ATP SYNTHASE SUBUNIT A"/>
    <property type="match status" value="1"/>
</dbReference>
<feature type="transmembrane region" description="Helical" evidence="11">
    <location>
        <begin position="130"/>
        <end position="148"/>
    </location>
</feature>
<gene>
    <name evidence="11 13" type="primary">atpB</name>
    <name evidence="13" type="ORF">KKR91_11925</name>
</gene>
<sequence length="268" mass="29379">MIALALPATNEGGFVPPAISDMHLPEIFPWGAEYGTGVGKQMLLVIISVVIIAVFFILASRKGKLVPGRLQFLGEWGYGFVRNSIAKDVIGERDFLKFVPFLFALFFFIVVNNIYGAIPFIQLPSFSHPGGAYLLAAIVYFTWIGVGIKKHGMKYFVKATVPSGVPWYILPVLVPIEIISNFLVRPITHSLRLFATMMSGHLIIMLAGAGIEYLLVLQDNILLQASSLLVLGGGIAMYMLEALIMVLQAYVFTLLTAIYIQGALADDH</sequence>
<dbReference type="InterPro" id="IPR035908">
    <property type="entry name" value="F0_ATP_A_sf"/>
</dbReference>
<protein>
    <recommendedName>
        <fullName evidence="11 12">ATP synthase subunit a</fullName>
    </recommendedName>
    <alternativeName>
        <fullName evidence="11">ATP synthase F0 sector subunit a</fullName>
    </alternativeName>
    <alternativeName>
        <fullName evidence="11">F-ATPase subunit 6</fullName>
    </alternativeName>
</protein>
<evidence type="ECO:0000256" key="3">
    <source>
        <dbReference type="ARBA" id="ARBA00022448"/>
    </source>
</evidence>
<dbReference type="SUPFAM" id="SSF81336">
    <property type="entry name" value="F1F0 ATP synthase subunit A"/>
    <property type="match status" value="1"/>
</dbReference>
<evidence type="ECO:0000256" key="7">
    <source>
        <dbReference type="ARBA" id="ARBA00022989"/>
    </source>
</evidence>
<evidence type="ECO:0000256" key="10">
    <source>
        <dbReference type="ARBA" id="ARBA00023310"/>
    </source>
</evidence>
<keyword evidence="8 11" id="KW-0406">Ion transport</keyword>
<comment type="similarity">
    <text evidence="2 11 12">Belongs to the ATPase A chain family.</text>
</comment>
<proteinExistence type="inferred from homology"/>
<dbReference type="Proteomes" id="UP000676885">
    <property type="component" value="Chromosome"/>
</dbReference>
<dbReference type="Gene3D" id="1.20.120.220">
    <property type="entry name" value="ATP synthase, F0 complex, subunit A"/>
    <property type="match status" value="1"/>
</dbReference>
<feature type="transmembrane region" description="Helical" evidence="11">
    <location>
        <begin position="193"/>
        <end position="215"/>
    </location>
</feature>
<keyword evidence="9 11" id="KW-0472">Membrane</keyword>
<evidence type="ECO:0000256" key="9">
    <source>
        <dbReference type="ARBA" id="ARBA00023136"/>
    </source>
</evidence>
<dbReference type="CDD" id="cd00310">
    <property type="entry name" value="ATP-synt_Fo_a_6"/>
    <property type="match status" value="1"/>
</dbReference>
<feature type="transmembrane region" description="Helical" evidence="11">
    <location>
        <begin position="221"/>
        <end position="240"/>
    </location>
</feature>
<evidence type="ECO:0000313" key="13">
    <source>
        <dbReference type="EMBL" id="QWC09204.1"/>
    </source>
</evidence>
<keyword evidence="7 11" id="KW-1133">Transmembrane helix</keyword>
<keyword evidence="4 11" id="KW-0138">CF(0)</keyword>
<dbReference type="Pfam" id="PF00119">
    <property type="entry name" value="ATP-synt_A"/>
    <property type="match status" value="1"/>
</dbReference>
<keyword evidence="11" id="KW-1003">Cell membrane</keyword>
<evidence type="ECO:0000256" key="12">
    <source>
        <dbReference type="RuleBase" id="RU000483"/>
    </source>
</evidence>
<feature type="transmembrane region" description="Helical" evidence="11">
    <location>
        <begin position="95"/>
        <end position="118"/>
    </location>
</feature>
<dbReference type="GO" id="GO:0045259">
    <property type="term" value="C:proton-transporting ATP synthase complex"/>
    <property type="evidence" value="ECO:0007669"/>
    <property type="project" value="UniProtKB-KW"/>
</dbReference>
<evidence type="ECO:0000256" key="2">
    <source>
        <dbReference type="ARBA" id="ARBA00006810"/>
    </source>
</evidence>